<protein>
    <submittedName>
        <fullName evidence="1">Uncharacterized protein</fullName>
    </submittedName>
</protein>
<sequence>MERRLVHMRSVSLCNNKGNLLRCDHGHRCHEHNGVPGCYSLCQPTPYGIWTPESCNEGTCSLSDATDPSANATTICKCNDGFFLQGGECKSHAQTVAIVAGCLGSSVLILIIIVIVCTVKQRSTPVPKASENIEMMPNNEANNGKHDKEVSLCFDNKALSHEEHRINDEMKTKYKLSDSLRVRLEKEHGNFFPPPFMDGDERN</sequence>
<name>A0A8J1UPG6_OWEFU</name>
<evidence type="ECO:0000313" key="2">
    <source>
        <dbReference type="Proteomes" id="UP000749559"/>
    </source>
</evidence>
<comment type="caution">
    <text evidence="1">The sequence shown here is derived from an EMBL/GenBank/DDBJ whole genome shotgun (WGS) entry which is preliminary data.</text>
</comment>
<keyword evidence="2" id="KW-1185">Reference proteome</keyword>
<accession>A0A8J1UPG6</accession>
<organism evidence="1 2">
    <name type="scientific">Owenia fusiformis</name>
    <name type="common">Polychaete worm</name>
    <dbReference type="NCBI Taxonomy" id="6347"/>
    <lineage>
        <taxon>Eukaryota</taxon>
        <taxon>Metazoa</taxon>
        <taxon>Spiralia</taxon>
        <taxon>Lophotrochozoa</taxon>
        <taxon>Annelida</taxon>
        <taxon>Polychaeta</taxon>
        <taxon>Sedentaria</taxon>
        <taxon>Canalipalpata</taxon>
        <taxon>Sabellida</taxon>
        <taxon>Oweniida</taxon>
        <taxon>Oweniidae</taxon>
        <taxon>Owenia</taxon>
    </lineage>
</organism>
<dbReference type="AlphaFoldDB" id="A0A8J1UPG6"/>
<dbReference type="Proteomes" id="UP000749559">
    <property type="component" value="Unassembled WGS sequence"/>
</dbReference>
<reference evidence="1" key="1">
    <citation type="submission" date="2022-03" db="EMBL/GenBank/DDBJ databases">
        <authorList>
            <person name="Martin C."/>
        </authorList>
    </citation>
    <scope>NUCLEOTIDE SEQUENCE</scope>
</reference>
<dbReference type="EMBL" id="CAIIXF020000009">
    <property type="protein sequence ID" value="CAH1793315.1"/>
    <property type="molecule type" value="Genomic_DNA"/>
</dbReference>
<proteinExistence type="predicted"/>
<evidence type="ECO:0000313" key="1">
    <source>
        <dbReference type="EMBL" id="CAH1793315.1"/>
    </source>
</evidence>
<gene>
    <name evidence="1" type="ORF">OFUS_LOCUS18179</name>
</gene>